<comment type="similarity">
    <text evidence="1">Belongs to the LysR transcriptional regulatory family.</text>
</comment>
<dbReference type="SUPFAM" id="SSF53850">
    <property type="entry name" value="Periplasmic binding protein-like II"/>
    <property type="match status" value="1"/>
</dbReference>
<evidence type="ECO:0000256" key="1">
    <source>
        <dbReference type="ARBA" id="ARBA00009437"/>
    </source>
</evidence>
<dbReference type="RefSeq" id="WP_245818226.1">
    <property type="nucleotide sequence ID" value="NZ_FQZF01000007.1"/>
</dbReference>
<dbReference type="InterPro" id="IPR036390">
    <property type="entry name" value="WH_DNA-bd_sf"/>
</dbReference>
<dbReference type="AlphaFoldDB" id="A0A1M6FUD6"/>
<dbReference type="InterPro" id="IPR005119">
    <property type="entry name" value="LysR_subst-bd"/>
</dbReference>
<dbReference type="InterPro" id="IPR050389">
    <property type="entry name" value="LysR-type_TF"/>
</dbReference>
<dbReference type="CDD" id="cd08417">
    <property type="entry name" value="PBP2_Nitroaromatics_like"/>
    <property type="match status" value="1"/>
</dbReference>
<dbReference type="InterPro" id="IPR036388">
    <property type="entry name" value="WH-like_DNA-bd_sf"/>
</dbReference>
<reference evidence="6 7" key="1">
    <citation type="submission" date="2016-11" db="EMBL/GenBank/DDBJ databases">
        <authorList>
            <person name="Jaros S."/>
            <person name="Januszkiewicz K."/>
            <person name="Wedrychowicz H."/>
        </authorList>
    </citation>
    <scope>NUCLEOTIDE SEQUENCE [LARGE SCALE GENOMIC DNA]</scope>
    <source>
        <strain evidence="6 7">DSM 14916</strain>
    </source>
</reference>
<dbReference type="EMBL" id="FQZF01000007">
    <property type="protein sequence ID" value="SHJ01233.1"/>
    <property type="molecule type" value="Genomic_DNA"/>
</dbReference>
<dbReference type="PROSITE" id="PS50931">
    <property type="entry name" value="HTH_LYSR"/>
    <property type="match status" value="1"/>
</dbReference>
<evidence type="ECO:0000256" key="2">
    <source>
        <dbReference type="ARBA" id="ARBA00023015"/>
    </source>
</evidence>
<dbReference type="Pfam" id="PF00126">
    <property type="entry name" value="HTH_1"/>
    <property type="match status" value="1"/>
</dbReference>
<evidence type="ECO:0000256" key="3">
    <source>
        <dbReference type="ARBA" id="ARBA00023125"/>
    </source>
</evidence>
<proteinExistence type="inferred from homology"/>
<dbReference type="PANTHER" id="PTHR30118">
    <property type="entry name" value="HTH-TYPE TRANSCRIPTIONAL REGULATOR LEUO-RELATED"/>
    <property type="match status" value="1"/>
</dbReference>
<dbReference type="Pfam" id="PF03466">
    <property type="entry name" value="LysR_substrate"/>
    <property type="match status" value="1"/>
</dbReference>
<protein>
    <submittedName>
        <fullName evidence="6">LysR family transcriptional regulator, mexEF-oprN operon transcriptional activator</fullName>
    </submittedName>
</protein>
<evidence type="ECO:0000256" key="4">
    <source>
        <dbReference type="ARBA" id="ARBA00023163"/>
    </source>
</evidence>
<gene>
    <name evidence="6" type="ORF">SAMN02745194_01572</name>
</gene>
<keyword evidence="3" id="KW-0238">DNA-binding</keyword>
<dbReference type="Proteomes" id="UP000184387">
    <property type="component" value="Unassembled WGS sequence"/>
</dbReference>
<dbReference type="SUPFAM" id="SSF46785">
    <property type="entry name" value="Winged helix' DNA-binding domain"/>
    <property type="match status" value="1"/>
</dbReference>
<evidence type="ECO:0000259" key="5">
    <source>
        <dbReference type="PROSITE" id="PS50931"/>
    </source>
</evidence>
<dbReference type="Gene3D" id="3.40.190.10">
    <property type="entry name" value="Periplasmic binding protein-like II"/>
    <property type="match status" value="2"/>
</dbReference>
<dbReference type="GO" id="GO:0003700">
    <property type="term" value="F:DNA-binding transcription factor activity"/>
    <property type="evidence" value="ECO:0007669"/>
    <property type="project" value="InterPro"/>
</dbReference>
<organism evidence="6 7">
    <name type="scientific">Muricoccus roseus</name>
    <dbReference type="NCBI Taxonomy" id="198092"/>
    <lineage>
        <taxon>Bacteria</taxon>
        <taxon>Pseudomonadati</taxon>
        <taxon>Pseudomonadota</taxon>
        <taxon>Alphaproteobacteria</taxon>
        <taxon>Acetobacterales</taxon>
        <taxon>Roseomonadaceae</taxon>
        <taxon>Muricoccus</taxon>
    </lineage>
</organism>
<keyword evidence="2" id="KW-0805">Transcription regulation</keyword>
<dbReference type="Gene3D" id="1.10.10.10">
    <property type="entry name" value="Winged helix-like DNA-binding domain superfamily/Winged helix DNA-binding domain"/>
    <property type="match status" value="1"/>
</dbReference>
<dbReference type="GO" id="GO:0003677">
    <property type="term" value="F:DNA binding"/>
    <property type="evidence" value="ECO:0007669"/>
    <property type="project" value="UniProtKB-KW"/>
</dbReference>
<keyword evidence="7" id="KW-1185">Reference proteome</keyword>
<dbReference type="PANTHER" id="PTHR30118:SF15">
    <property type="entry name" value="TRANSCRIPTIONAL REGULATORY PROTEIN"/>
    <property type="match status" value="1"/>
</dbReference>
<keyword evidence="4" id="KW-0804">Transcription</keyword>
<sequence length="312" mass="34310">MQRMDESGLRQFDLNLLTVFSALMRERSVTRAGEAVFLSQPATSKALGRLRAFFRDELLIRRGAVLEPTPRAEALMAQIGPLLQGMVGAIAGSVPFDPQTDERVFRIGMSEDVGMSIIPLLSHFRELAPHCGISIRAATYRTIPGMLESGEISTALGYVENMPAATKQRVLRRDGWFVLRDARTPGPVDLDAYCARPHMLVTPRGDLTGLADEALEKLGRKRRVVLGVPDYGLMPQTLLGTDLLCLVSGAVWDALVAIGWGDRLAADPAPFPCDEATIYIAWRMAVDQDPGETWLRAELVKWLSRRRGPSVG</sequence>
<evidence type="ECO:0000313" key="6">
    <source>
        <dbReference type="EMBL" id="SHJ01233.1"/>
    </source>
</evidence>
<dbReference type="InterPro" id="IPR037402">
    <property type="entry name" value="YidZ_PBP2"/>
</dbReference>
<accession>A0A1M6FUD6</accession>
<evidence type="ECO:0000313" key="7">
    <source>
        <dbReference type="Proteomes" id="UP000184387"/>
    </source>
</evidence>
<name>A0A1M6FUD6_9PROT</name>
<feature type="domain" description="HTH lysR-type" evidence="5">
    <location>
        <begin position="12"/>
        <end position="69"/>
    </location>
</feature>
<dbReference type="InterPro" id="IPR000847">
    <property type="entry name" value="LysR_HTH_N"/>
</dbReference>